<protein>
    <submittedName>
        <fullName evidence="2">Uncharacterized protein</fullName>
    </submittedName>
</protein>
<feature type="compositionally biased region" description="Polar residues" evidence="1">
    <location>
        <begin position="435"/>
        <end position="453"/>
    </location>
</feature>
<keyword evidence="3" id="KW-1185">Reference proteome</keyword>
<feature type="compositionally biased region" description="Polar residues" evidence="1">
    <location>
        <begin position="106"/>
        <end position="115"/>
    </location>
</feature>
<evidence type="ECO:0000313" key="3">
    <source>
        <dbReference type="Proteomes" id="UP000027361"/>
    </source>
</evidence>
<feature type="region of interest" description="Disordered" evidence="1">
    <location>
        <begin position="72"/>
        <end position="192"/>
    </location>
</feature>
<comment type="caution">
    <text evidence="2">The sequence shown here is derived from an EMBL/GenBank/DDBJ whole genome shotgun (WGS) entry which is preliminary data.</text>
</comment>
<dbReference type="Proteomes" id="UP000027361">
    <property type="component" value="Unassembled WGS sequence"/>
</dbReference>
<proteinExistence type="predicted"/>
<name>A0A066VI25_TILAU</name>
<dbReference type="GeneID" id="25261898"/>
<organism evidence="2 3">
    <name type="scientific">Tilletiaria anomala (strain ATCC 24038 / CBS 436.72 / UBC 951)</name>
    <dbReference type="NCBI Taxonomy" id="1037660"/>
    <lineage>
        <taxon>Eukaryota</taxon>
        <taxon>Fungi</taxon>
        <taxon>Dikarya</taxon>
        <taxon>Basidiomycota</taxon>
        <taxon>Ustilaginomycotina</taxon>
        <taxon>Exobasidiomycetes</taxon>
        <taxon>Georgefischeriales</taxon>
        <taxon>Tilletiariaceae</taxon>
        <taxon>Tilletiaria</taxon>
    </lineage>
</organism>
<feature type="region of interest" description="Disordered" evidence="1">
    <location>
        <begin position="343"/>
        <end position="504"/>
    </location>
</feature>
<feature type="region of interest" description="Disordered" evidence="1">
    <location>
        <begin position="1"/>
        <end position="41"/>
    </location>
</feature>
<accession>A0A066VI25</accession>
<feature type="compositionally biased region" description="Polar residues" evidence="1">
    <location>
        <begin position="472"/>
        <end position="481"/>
    </location>
</feature>
<sequence>MVRSEAAHDGSDVEVPDVDTMPPLPSQYASAPGSTAMAGASHRHLSTATFASSGSSVSMDYVLSSKIVTPLTPGSAKRVQVANGGKPELVRSFSGNSKGKVRSKRYNSNAATAGSSVGDDDEQGGMTPTSSELAHGGADPFDDEAAVRASMDEPEPRALKNSGPMVVQGSGAASSNPRAATAGFSRSDMGRSGTTTASFGIPIFDGSHYAQGLPLHSFIDPRSGSSAALDANRPSWFDEDGDLVDATEVAAPTVPGGAAPSVSGRAVRARNNSGPHHRPGKDVRQSTASSIGGLSVFDGIPFHLEHGEMPANAAEAVVAARAHQQQRDREQIAHSAARCSLDTDAGDADFAPPPRYAPAAGPASGVLRDEKEQGSGHGIPSADTAFSGITTFEPSTGNATAGTGKSTTSGCSQSSAATAMPRLGTPLKADLEGAPTTTTASVYSMPSAAPTTEESLRTSSTNTSGPSISSSQATHGSSNAVRVNLPPRINEGLDEYSPELPGLQ</sequence>
<evidence type="ECO:0000313" key="2">
    <source>
        <dbReference type="EMBL" id="KDN41166.1"/>
    </source>
</evidence>
<dbReference type="AlphaFoldDB" id="A0A066VI25"/>
<dbReference type="HOGENOM" id="CLU_540997_0_0_1"/>
<feature type="compositionally biased region" description="Low complexity" evidence="1">
    <location>
        <begin position="395"/>
        <end position="419"/>
    </location>
</feature>
<dbReference type="RefSeq" id="XP_013241635.1">
    <property type="nucleotide sequence ID" value="XM_013386181.1"/>
</dbReference>
<dbReference type="InParanoid" id="A0A066VI25"/>
<feature type="compositionally biased region" description="Low complexity" evidence="1">
    <location>
        <begin position="458"/>
        <end position="471"/>
    </location>
</feature>
<feature type="region of interest" description="Disordered" evidence="1">
    <location>
        <begin position="253"/>
        <end position="288"/>
    </location>
</feature>
<reference evidence="2 3" key="1">
    <citation type="submission" date="2014-05" db="EMBL/GenBank/DDBJ databases">
        <title>Draft genome sequence of a rare smut relative, Tilletiaria anomala UBC 951.</title>
        <authorList>
            <consortium name="DOE Joint Genome Institute"/>
            <person name="Toome M."/>
            <person name="Kuo A."/>
            <person name="Henrissat B."/>
            <person name="Lipzen A."/>
            <person name="Tritt A."/>
            <person name="Yoshinaga Y."/>
            <person name="Zane M."/>
            <person name="Barry K."/>
            <person name="Grigoriev I.V."/>
            <person name="Spatafora J.W."/>
            <person name="Aimea M.C."/>
        </authorList>
    </citation>
    <scope>NUCLEOTIDE SEQUENCE [LARGE SCALE GENOMIC DNA]</scope>
    <source>
        <strain evidence="2 3">UBC 951</strain>
    </source>
</reference>
<evidence type="ECO:0000256" key="1">
    <source>
        <dbReference type="SAM" id="MobiDB-lite"/>
    </source>
</evidence>
<feature type="compositionally biased region" description="Basic and acidic residues" evidence="1">
    <location>
        <begin position="1"/>
        <end position="11"/>
    </location>
</feature>
<dbReference type="EMBL" id="JMSN01000083">
    <property type="protein sequence ID" value="KDN41166.1"/>
    <property type="molecule type" value="Genomic_DNA"/>
</dbReference>
<gene>
    <name evidence="2" type="ORF">K437DRAFT_180260</name>
</gene>